<dbReference type="PANTHER" id="PTHR43877">
    <property type="entry name" value="AMINOALKYLPHOSPHONATE N-ACETYLTRANSFERASE-RELATED-RELATED"/>
    <property type="match status" value="1"/>
</dbReference>
<evidence type="ECO:0000259" key="4">
    <source>
        <dbReference type="PROSITE" id="PS51186"/>
    </source>
</evidence>
<keyword evidence="2 5" id="KW-0012">Acyltransferase</keyword>
<keyword evidence="6" id="KW-1185">Reference proteome</keyword>
<protein>
    <submittedName>
        <fullName evidence="5">GCN5-related N-acetyltransferase</fullName>
        <ecNumber evidence="5">2.3.1.-</ecNumber>
    </submittedName>
</protein>
<evidence type="ECO:0000256" key="1">
    <source>
        <dbReference type="ARBA" id="ARBA00022679"/>
    </source>
</evidence>
<dbReference type="InterPro" id="IPR050832">
    <property type="entry name" value="Bact_Acetyltransf"/>
</dbReference>
<dbReference type="PROSITE" id="PS51186">
    <property type="entry name" value="GNAT"/>
    <property type="match status" value="1"/>
</dbReference>
<dbReference type="AlphaFoldDB" id="I0K7N9"/>
<dbReference type="Gene3D" id="3.40.630.30">
    <property type="match status" value="1"/>
</dbReference>
<evidence type="ECO:0000313" key="6">
    <source>
        <dbReference type="Proteomes" id="UP000011058"/>
    </source>
</evidence>
<dbReference type="GO" id="GO:0016747">
    <property type="term" value="F:acyltransferase activity, transferring groups other than amino-acyl groups"/>
    <property type="evidence" value="ECO:0007669"/>
    <property type="project" value="InterPro"/>
</dbReference>
<dbReference type="eggNOG" id="COG2153">
    <property type="taxonomic scope" value="Bacteria"/>
</dbReference>
<dbReference type="HOGENOM" id="CLU_056607_6_2_10"/>
<dbReference type="STRING" id="1166018.FAES_2133"/>
<dbReference type="KEGG" id="fae:FAES_2133"/>
<dbReference type="PATRIC" id="fig|1166018.3.peg.3884"/>
<dbReference type="SUPFAM" id="SSF55729">
    <property type="entry name" value="Acyl-CoA N-acyltransferases (Nat)"/>
    <property type="match status" value="1"/>
</dbReference>
<organism evidence="5 6">
    <name type="scientific">Fibrella aestuarina BUZ 2</name>
    <dbReference type="NCBI Taxonomy" id="1166018"/>
    <lineage>
        <taxon>Bacteria</taxon>
        <taxon>Pseudomonadati</taxon>
        <taxon>Bacteroidota</taxon>
        <taxon>Cytophagia</taxon>
        <taxon>Cytophagales</taxon>
        <taxon>Spirosomataceae</taxon>
        <taxon>Fibrella</taxon>
    </lineage>
</organism>
<gene>
    <name evidence="5" type="ORF">FAES_2133</name>
</gene>
<evidence type="ECO:0000256" key="2">
    <source>
        <dbReference type="ARBA" id="ARBA00023315"/>
    </source>
</evidence>
<name>I0K7N9_9BACT</name>
<dbReference type="Proteomes" id="UP000011058">
    <property type="component" value="Chromosome"/>
</dbReference>
<dbReference type="InterPro" id="IPR016181">
    <property type="entry name" value="Acyl_CoA_acyltransferase"/>
</dbReference>
<feature type="domain" description="N-acetyltransferase" evidence="4">
    <location>
        <begin position="2"/>
        <end position="145"/>
    </location>
</feature>
<dbReference type="CDD" id="cd04301">
    <property type="entry name" value="NAT_SF"/>
    <property type="match status" value="1"/>
</dbReference>
<evidence type="ECO:0000313" key="5">
    <source>
        <dbReference type="EMBL" id="CCH00142.1"/>
    </source>
</evidence>
<accession>I0K7N9</accession>
<keyword evidence="1 5" id="KW-0808">Transferase</keyword>
<dbReference type="Pfam" id="PF13673">
    <property type="entry name" value="Acetyltransf_10"/>
    <property type="match status" value="1"/>
</dbReference>
<dbReference type="OrthoDB" id="9796171at2"/>
<dbReference type="InterPro" id="IPR000182">
    <property type="entry name" value="GNAT_dom"/>
</dbReference>
<feature type="region of interest" description="Disordered" evidence="3">
    <location>
        <begin position="146"/>
        <end position="186"/>
    </location>
</feature>
<dbReference type="EC" id="2.3.1.-" evidence="5"/>
<proteinExistence type="predicted"/>
<evidence type="ECO:0000256" key="3">
    <source>
        <dbReference type="SAM" id="MobiDB-lite"/>
    </source>
</evidence>
<feature type="compositionally biased region" description="Low complexity" evidence="3">
    <location>
        <begin position="170"/>
        <end position="186"/>
    </location>
</feature>
<reference evidence="5 6" key="1">
    <citation type="journal article" date="2012" name="J. Bacteriol.">
        <title>Genome Sequence of Fibrella aestuarina BUZ 2T, a Filamentous Marine Bacterium.</title>
        <authorList>
            <person name="Filippini M."/>
            <person name="Qi W."/>
            <person name="Blom J."/>
            <person name="Goesmann A."/>
            <person name="Smits T.H."/>
            <person name="Bagheri H.C."/>
        </authorList>
    </citation>
    <scope>NUCLEOTIDE SEQUENCE [LARGE SCALE GENOMIC DNA]</scope>
    <source>
        <strain evidence="6">BUZ 2T</strain>
    </source>
</reference>
<dbReference type="EMBL" id="HE796683">
    <property type="protein sequence ID" value="CCH00142.1"/>
    <property type="molecule type" value="Genomic_DNA"/>
</dbReference>
<sequence length="186" mass="20722">MINVSPIRSKTDMEAAFAIRRVVFVEEQNVPAEDEYDEFEAESQHFLAYLDDQPVGTARWRRTSKGVKLERFAVLATARRKGVGQALVQTVLNDVFSQQPEPIESIYLHAQLSAMPLYESFGFVPVGPQFDECGIQHVKMVLPGKRMPSEQMSETRSPDSKPAQPGTTDNAAGNAQQVGAQPTERR</sequence>